<evidence type="ECO:0000256" key="6">
    <source>
        <dbReference type="ARBA" id="ARBA00022833"/>
    </source>
</evidence>
<keyword evidence="6" id="KW-0862">Zinc</keyword>
<evidence type="ECO:0000313" key="11">
    <source>
        <dbReference type="EMBL" id="ODO08864.1"/>
    </source>
</evidence>
<feature type="compositionally biased region" description="Pro residues" evidence="9">
    <location>
        <begin position="23"/>
        <end position="34"/>
    </location>
</feature>
<feature type="domain" description="CCHC-type" evidence="10">
    <location>
        <begin position="224"/>
        <end position="239"/>
    </location>
</feature>
<dbReference type="Pfam" id="PF00098">
    <property type="entry name" value="zf-CCHC"/>
    <property type="match status" value="3"/>
</dbReference>
<dbReference type="GO" id="GO:0071037">
    <property type="term" value="P:nuclear polyadenylation-dependent snRNA catabolic process"/>
    <property type="evidence" value="ECO:0007669"/>
    <property type="project" value="TreeGrafter"/>
</dbReference>
<dbReference type="SUPFAM" id="SSF57756">
    <property type="entry name" value="Retrovirus zinc finger-like domains"/>
    <property type="match status" value="3"/>
</dbReference>
<dbReference type="PROSITE" id="PS50158">
    <property type="entry name" value="ZF_CCHC"/>
    <property type="match status" value="3"/>
</dbReference>
<dbReference type="SMART" id="SM00343">
    <property type="entry name" value="ZnF_C2HC"/>
    <property type="match status" value="4"/>
</dbReference>
<feature type="compositionally biased region" description="Basic and acidic residues" evidence="9">
    <location>
        <begin position="49"/>
        <end position="65"/>
    </location>
</feature>
<dbReference type="InterPro" id="IPR051644">
    <property type="entry name" value="TRAMP_AT-DNA-binding"/>
</dbReference>
<organism evidence="11 12">
    <name type="scientific">Cryptococcus wingfieldii CBS 7118</name>
    <dbReference type="NCBI Taxonomy" id="1295528"/>
    <lineage>
        <taxon>Eukaryota</taxon>
        <taxon>Fungi</taxon>
        <taxon>Dikarya</taxon>
        <taxon>Basidiomycota</taxon>
        <taxon>Agaricomycotina</taxon>
        <taxon>Tremellomycetes</taxon>
        <taxon>Tremellales</taxon>
        <taxon>Cryptococcaceae</taxon>
        <taxon>Cryptococcus</taxon>
    </lineage>
</organism>
<evidence type="ECO:0000256" key="3">
    <source>
        <dbReference type="ARBA" id="ARBA00022723"/>
    </source>
</evidence>
<dbReference type="GO" id="GO:0006397">
    <property type="term" value="P:mRNA processing"/>
    <property type="evidence" value="ECO:0007669"/>
    <property type="project" value="UniProtKB-KW"/>
</dbReference>
<evidence type="ECO:0000313" key="12">
    <source>
        <dbReference type="Proteomes" id="UP000094819"/>
    </source>
</evidence>
<dbReference type="GO" id="GO:0071036">
    <property type="term" value="P:nuclear polyadenylation-dependent snoRNA catabolic process"/>
    <property type="evidence" value="ECO:0007669"/>
    <property type="project" value="TreeGrafter"/>
</dbReference>
<dbReference type="PANTHER" id="PTHR46543:SF1">
    <property type="entry name" value="ZINC FINGER CCHC DOMAIN-CONTAINING PROTEIN 7"/>
    <property type="match status" value="1"/>
</dbReference>
<dbReference type="GO" id="GO:0071035">
    <property type="term" value="P:nuclear polyadenylation-dependent rRNA catabolic process"/>
    <property type="evidence" value="ECO:0007669"/>
    <property type="project" value="TreeGrafter"/>
</dbReference>
<evidence type="ECO:0000256" key="9">
    <source>
        <dbReference type="SAM" id="MobiDB-lite"/>
    </source>
</evidence>
<dbReference type="GO" id="GO:0071038">
    <property type="term" value="P:TRAMP-dependent tRNA surveillance pathway"/>
    <property type="evidence" value="ECO:0007669"/>
    <property type="project" value="TreeGrafter"/>
</dbReference>
<keyword evidence="5 8" id="KW-0863">Zinc-finger</keyword>
<evidence type="ECO:0000256" key="4">
    <source>
        <dbReference type="ARBA" id="ARBA00022737"/>
    </source>
</evidence>
<feature type="region of interest" description="Disordered" evidence="9">
    <location>
        <begin position="354"/>
        <end position="666"/>
    </location>
</feature>
<name>A0A1E3K6Q1_9TREE</name>
<dbReference type="GO" id="GO:0031499">
    <property type="term" value="C:TRAMP complex"/>
    <property type="evidence" value="ECO:0007669"/>
    <property type="project" value="TreeGrafter"/>
</dbReference>
<evidence type="ECO:0000256" key="8">
    <source>
        <dbReference type="PROSITE-ProRule" id="PRU00047"/>
    </source>
</evidence>
<feature type="compositionally biased region" description="Basic residues" evidence="9">
    <location>
        <begin position="503"/>
        <end position="514"/>
    </location>
</feature>
<feature type="domain" description="CCHC-type" evidence="10">
    <location>
        <begin position="186"/>
        <end position="200"/>
    </location>
</feature>
<comment type="caution">
    <text evidence="11">The sequence shown here is derived from an EMBL/GenBank/DDBJ whole genome shotgun (WGS) entry which is preliminary data.</text>
</comment>
<keyword evidence="4" id="KW-0677">Repeat</keyword>
<evidence type="ECO:0000256" key="5">
    <source>
        <dbReference type="ARBA" id="ARBA00022771"/>
    </source>
</evidence>
<feature type="compositionally biased region" description="Low complexity" evidence="9">
    <location>
        <begin position="557"/>
        <end position="567"/>
    </location>
</feature>
<feature type="compositionally biased region" description="Basic and acidic residues" evidence="9">
    <location>
        <begin position="603"/>
        <end position="617"/>
    </location>
</feature>
<reference evidence="11 12" key="1">
    <citation type="submission" date="2016-06" db="EMBL/GenBank/DDBJ databases">
        <title>Evolution of pathogenesis and genome organization in the Tremellales.</title>
        <authorList>
            <person name="Cuomo C."/>
            <person name="Litvintseva A."/>
            <person name="Heitman J."/>
            <person name="Chen Y."/>
            <person name="Sun S."/>
            <person name="Springer D."/>
            <person name="Dromer F."/>
            <person name="Young S."/>
            <person name="Zeng Q."/>
            <person name="Chapman S."/>
            <person name="Gujja S."/>
            <person name="Saif S."/>
            <person name="Birren B."/>
        </authorList>
    </citation>
    <scope>NUCLEOTIDE SEQUENCE [LARGE SCALE GENOMIC DNA]</scope>
    <source>
        <strain evidence="11 12">CBS 7118</strain>
    </source>
</reference>
<sequence>MSGYVPTAFKPMRSLVANVQFSPSPPPEDQPNPPESNDDTYLADGNIILDDHPMSEAPKRADGHHANSPGVFHPSMVPTVVTTGDGLHVELIPKGEQADKEKKKDNKEDLMLPSHVLLETHLLSEEGQAEGEGDRTVVEDEDFLAGLHFVDDDLTRGSKRYFDPEPEETQDDEAAFLAAADSRKVCQNCKKPGHRSVDCPHVICTTCGAVDEHERRDCPLSKVCYGCGQRGHHKSECPDPATRNKRWTACERCGGSSHTDTASRNSIHRMYTDQIQNCPTIWRVYTYIRDDERKSVIKEKEKAEGWAKEAMGGGPYEAWCYNCAREGHFGDDCPQRRGSLVRLTAPSAFSYEMSSRGPFHEAPPKAKNLPKATHSRFTDDDVPYNSAYDSYGADAGRRGREKAKQKMISRGGRDDEDEDDWFGGNRERDRRGGQGTPQTRGRGQAGTPQNRGGPAGRDGRRPWDSELRGREWDQDRAKRDHASRNDRDDYDHFERRGGQPPRRPSRSPPARKRGGQSSRDLPPSSAPPKANYRPRLDDRGYADSPSVRGGGRGAEAGAGSRALLARAMGPQSGGASPRSRDLGASPKPSLKSRIGPASGGGKRGRDDERDWEGEWRRGGGQGGNVADWGRQMDRDARDSRDGRGMSIRGSGAKDQKSSGQKYHGGY</sequence>
<keyword evidence="3" id="KW-0479">Metal-binding</keyword>
<feature type="domain" description="CCHC-type" evidence="10">
    <location>
        <begin position="320"/>
        <end position="335"/>
    </location>
</feature>
<dbReference type="Proteomes" id="UP000094819">
    <property type="component" value="Unassembled WGS sequence"/>
</dbReference>
<dbReference type="RefSeq" id="XP_019035719.1">
    <property type="nucleotide sequence ID" value="XM_019172777.1"/>
</dbReference>
<dbReference type="AlphaFoldDB" id="A0A1E3K6Q1"/>
<feature type="compositionally biased region" description="Basic and acidic residues" evidence="9">
    <location>
        <begin position="457"/>
        <end position="497"/>
    </location>
</feature>
<dbReference type="GeneID" id="30189811"/>
<keyword evidence="7" id="KW-0539">Nucleus</keyword>
<protein>
    <recommendedName>
        <fullName evidence="10">CCHC-type domain-containing protein</fullName>
    </recommendedName>
</protein>
<dbReference type="EMBL" id="AWGH01000001">
    <property type="protein sequence ID" value="ODO08864.1"/>
    <property type="molecule type" value="Genomic_DNA"/>
</dbReference>
<keyword evidence="2" id="KW-0507">mRNA processing</keyword>
<dbReference type="InterPro" id="IPR001878">
    <property type="entry name" value="Znf_CCHC"/>
</dbReference>
<dbReference type="GO" id="GO:0071031">
    <property type="term" value="P:nuclear mRNA surveillance of mRNA 3'-end processing"/>
    <property type="evidence" value="ECO:0007669"/>
    <property type="project" value="TreeGrafter"/>
</dbReference>
<dbReference type="Gene3D" id="4.10.60.10">
    <property type="entry name" value="Zinc finger, CCHC-type"/>
    <property type="match status" value="2"/>
</dbReference>
<dbReference type="GO" id="GO:0008270">
    <property type="term" value="F:zinc ion binding"/>
    <property type="evidence" value="ECO:0007669"/>
    <property type="project" value="UniProtKB-KW"/>
</dbReference>
<feature type="compositionally biased region" description="Low complexity" evidence="9">
    <location>
        <begin position="436"/>
        <end position="447"/>
    </location>
</feature>
<dbReference type="GO" id="GO:0003723">
    <property type="term" value="F:RNA binding"/>
    <property type="evidence" value="ECO:0007669"/>
    <property type="project" value="TreeGrafter"/>
</dbReference>
<dbReference type="PANTHER" id="PTHR46543">
    <property type="entry name" value="ZINC FINGER CCHC DOMAIN-CONTAINING PROTEIN 7"/>
    <property type="match status" value="1"/>
</dbReference>
<dbReference type="OrthoDB" id="7608935at2759"/>
<keyword evidence="12" id="KW-1185">Reference proteome</keyword>
<evidence type="ECO:0000259" key="10">
    <source>
        <dbReference type="PROSITE" id="PS50158"/>
    </source>
</evidence>
<feature type="region of interest" description="Disordered" evidence="9">
    <location>
        <begin position="16"/>
        <end position="65"/>
    </location>
</feature>
<comment type="subcellular location">
    <subcellularLocation>
        <location evidence="1">Nucleus</location>
    </subcellularLocation>
</comment>
<proteinExistence type="predicted"/>
<evidence type="ECO:0000256" key="7">
    <source>
        <dbReference type="ARBA" id="ARBA00023242"/>
    </source>
</evidence>
<evidence type="ECO:0000256" key="1">
    <source>
        <dbReference type="ARBA" id="ARBA00004123"/>
    </source>
</evidence>
<feature type="compositionally biased region" description="Basic and acidic residues" evidence="9">
    <location>
        <begin position="395"/>
        <end position="404"/>
    </location>
</feature>
<dbReference type="GO" id="GO:0071039">
    <property type="term" value="P:nuclear polyadenylation-dependent CUT catabolic process"/>
    <property type="evidence" value="ECO:0007669"/>
    <property type="project" value="TreeGrafter"/>
</dbReference>
<feature type="compositionally biased region" description="Basic and acidic residues" evidence="9">
    <location>
        <begin position="630"/>
        <end position="643"/>
    </location>
</feature>
<accession>A0A1E3K6Q1</accession>
<gene>
    <name evidence="11" type="ORF">L198_00598</name>
</gene>
<dbReference type="InterPro" id="IPR036875">
    <property type="entry name" value="Znf_CCHC_sf"/>
</dbReference>
<evidence type="ECO:0000256" key="2">
    <source>
        <dbReference type="ARBA" id="ARBA00022664"/>
    </source>
</evidence>